<dbReference type="EMBL" id="KZ293472">
    <property type="protein sequence ID" value="PBK61766.1"/>
    <property type="molecule type" value="Genomic_DNA"/>
</dbReference>
<accession>A0A2H3BFD8</accession>
<dbReference type="STRING" id="1076256.A0A2H3BFD8"/>
<reference evidence="2" key="1">
    <citation type="journal article" date="2017" name="Nat. Ecol. Evol.">
        <title>Genome expansion and lineage-specific genetic innovations in the forest pathogenic fungi Armillaria.</title>
        <authorList>
            <person name="Sipos G."/>
            <person name="Prasanna A.N."/>
            <person name="Walter M.C."/>
            <person name="O'Connor E."/>
            <person name="Balint B."/>
            <person name="Krizsan K."/>
            <person name="Kiss B."/>
            <person name="Hess J."/>
            <person name="Varga T."/>
            <person name="Slot J."/>
            <person name="Riley R."/>
            <person name="Boka B."/>
            <person name="Rigling D."/>
            <person name="Barry K."/>
            <person name="Lee J."/>
            <person name="Mihaltcheva S."/>
            <person name="LaButti K."/>
            <person name="Lipzen A."/>
            <person name="Waldron R."/>
            <person name="Moloney N.M."/>
            <person name="Sperisen C."/>
            <person name="Kredics L."/>
            <person name="Vagvoelgyi C."/>
            <person name="Patrignani A."/>
            <person name="Fitzpatrick D."/>
            <person name="Nagy I."/>
            <person name="Doyle S."/>
            <person name="Anderson J.B."/>
            <person name="Grigoriev I.V."/>
            <person name="Gueldener U."/>
            <person name="Muensterkoetter M."/>
            <person name="Nagy L.G."/>
        </authorList>
    </citation>
    <scope>NUCLEOTIDE SEQUENCE [LARGE SCALE GENOMIC DNA]</scope>
    <source>
        <strain evidence="2">28-4</strain>
    </source>
</reference>
<evidence type="ECO:0000313" key="2">
    <source>
        <dbReference type="Proteomes" id="UP000218334"/>
    </source>
</evidence>
<name>A0A2H3BFD8_9AGAR</name>
<keyword evidence="2" id="KW-1185">Reference proteome</keyword>
<proteinExistence type="predicted"/>
<sequence>MESEGATEVFRYRTHCTPADMTIGLHIVCNDIMVPLRTGQTSEDLDSETLVSVKEHIRHLESEIVACNEHLHLQATSVQHERDLAVQDLESHKSIFVPV</sequence>
<organism evidence="1 2">
    <name type="scientific">Armillaria solidipes</name>
    <dbReference type="NCBI Taxonomy" id="1076256"/>
    <lineage>
        <taxon>Eukaryota</taxon>
        <taxon>Fungi</taxon>
        <taxon>Dikarya</taxon>
        <taxon>Basidiomycota</taxon>
        <taxon>Agaricomycotina</taxon>
        <taxon>Agaricomycetes</taxon>
        <taxon>Agaricomycetidae</taxon>
        <taxon>Agaricales</taxon>
        <taxon>Marasmiineae</taxon>
        <taxon>Physalacriaceae</taxon>
        <taxon>Armillaria</taxon>
    </lineage>
</organism>
<protein>
    <submittedName>
        <fullName evidence="1">Uncharacterized protein</fullName>
    </submittedName>
</protein>
<gene>
    <name evidence="1" type="ORF">ARMSODRAFT_964566</name>
</gene>
<dbReference type="AlphaFoldDB" id="A0A2H3BFD8"/>
<evidence type="ECO:0000313" key="1">
    <source>
        <dbReference type="EMBL" id="PBK61766.1"/>
    </source>
</evidence>
<dbReference type="Proteomes" id="UP000218334">
    <property type="component" value="Unassembled WGS sequence"/>
</dbReference>